<dbReference type="Pfam" id="PF00149">
    <property type="entry name" value="Metallophos"/>
    <property type="match status" value="1"/>
</dbReference>
<proteinExistence type="predicted"/>
<dbReference type="Gene3D" id="3.60.21.10">
    <property type="match status" value="1"/>
</dbReference>
<feature type="chain" id="PRO_5039424311" evidence="2">
    <location>
        <begin position="40"/>
        <end position="2375"/>
    </location>
</feature>
<dbReference type="EMBL" id="DVNE01000012">
    <property type="protein sequence ID" value="HIU61295.1"/>
    <property type="molecule type" value="Genomic_DNA"/>
</dbReference>
<dbReference type="SUPFAM" id="SSF56300">
    <property type="entry name" value="Metallo-dependent phosphatases"/>
    <property type="match status" value="1"/>
</dbReference>
<evidence type="ECO:0000259" key="3">
    <source>
        <dbReference type="Pfam" id="PF00149"/>
    </source>
</evidence>
<dbReference type="PANTHER" id="PTHR40446">
    <property type="entry name" value="N-ACETYLGLUCOSAMINE-1-PHOSPHODIESTER ALPHA-N-ACETYLGLUCOSAMINIDASE"/>
    <property type="match status" value="1"/>
</dbReference>
<feature type="signal peptide" evidence="2">
    <location>
        <begin position="1"/>
        <end position="39"/>
    </location>
</feature>
<evidence type="ECO:0000313" key="6">
    <source>
        <dbReference type="EMBL" id="HIU61295.1"/>
    </source>
</evidence>
<dbReference type="Proteomes" id="UP000824110">
    <property type="component" value="Unassembled WGS sequence"/>
</dbReference>
<dbReference type="Pfam" id="PF16656">
    <property type="entry name" value="Pur_ac_phosph_N"/>
    <property type="match status" value="1"/>
</dbReference>
<evidence type="ECO:0000313" key="7">
    <source>
        <dbReference type="Proteomes" id="UP000824110"/>
    </source>
</evidence>
<name>A0A9D1SIK8_9FIRM</name>
<dbReference type="Gene3D" id="2.10.270.10">
    <property type="entry name" value="Cholin Binding"/>
    <property type="match status" value="2"/>
</dbReference>
<keyword evidence="6" id="KW-0378">Hydrolase</keyword>
<evidence type="ECO:0000259" key="4">
    <source>
        <dbReference type="Pfam" id="PF09992"/>
    </source>
</evidence>
<feature type="domain" description="Purple acid phosphatase N-terminal" evidence="5">
    <location>
        <begin position="1131"/>
        <end position="1231"/>
    </location>
</feature>
<dbReference type="SUPFAM" id="SSF49363">
    <property type="entry name" value="Purple acid phosphatase, N-terminal domain"/>
    <property type="match status" value="1"/>
</dbReference>
<reference evidence="6" key="2">
    <citation type="journal article" date="2021" name="PeerJ">
        <title>Extensive microbial diversity within the chicken gut microbiome revealed by metagenomics and culture.</title>
        <authorList>
            <person name="Gilroy R."/>
            <person name="Ravi A."/>
            <person name="Getino M."/>
            <person name="Pursley I."/>
            <person name="Horton D.L."/>
            <person name="Alikhan N.F."/>
            <person name="Baker D."/>
            <person name="Gharbi K."/>
            <person name="Hall N."/>
            <person name="Watson M."/>
            <person name="Adriaenssens E.M."/>
            <person name="Foster-Nyarko E."/>
            <person name="Jarju S."/>
            <person name="Secka A."/>
            <person name="Antonio M."/>
            <person name="Oren A."/>
            <person name="Chaudhuri R.R."/>
            <person name="La Ragione R."/>
            <person name="Hildebrand F."/>
            <person name="Pallen M.J."/>
        </authorList>
    </citation>
    <scope>NUCLEOTIDE SEQUENCE</scope>
    <source>
        <strain evidence="6">CHK195-12923</strain>
    </source>
</reference>
<dbReference type="Pfam" id="PF09992">
    <property type="entry name" value="NAGPA"/>
    <property type="match status" value="1"/>
</dbReference>
<feature type="domain" description="Phosphodiester glycosidase" evidence="4">
    <location>
        <begin position="120"/>
        <end position="289"/>
    </location>
</feature>
<dbReference type="SUPFAM" id="SSF69360">
    <property type="entry name" value="Cell wall binding repeat"/>
    <property type="match status" value="2"/>
</dbReference>
<dbReference type="InterPro" id="IPR029052">
    <property type="entry name" value="Metallo-depent_PP-like"/>
</dbReference>
<dbReference type="InterPro" id="IPR008963">
    <property type="entry name" value="Purple_acid_Pase-like_N"/>
</dbReference>
<evidence type="ECO:0000256" key="2">
    <source>
        <dbReference type="SAM" id="SignalP"/>
    </source>
</evidence>
<keyword evidence="6" id="KW-0326">Glycosidase</keyword>
<keyword evidence="1 2" id="KW-0732">Signal</keyword>
<dbReference type="InterPro" id="IPR018711">
    <property type="entry name" value="NAGPA"/>
</dbReference>
<reference evidence="6" key="1">
    <citation type="submission" date="2020-10" db="EMBL/GenBank/DDBJ databases">
        <authorList>
            <person name="Gilroy R."/>
        </authorList>
    </citation>
    <scope>NUCLEOTIDE SEQUENCE</scope>
    <source>
        <strain evidence="6">CHK195-12923</strain>
    </source>
</reference>
<evidence type="ECO:0000256" key="1">
    <source>
        <dbReference type="ARBA" id="ARBA00022729"/>
    </source>
</evidence>
<evidence type="ECO:0000259" key="5">
    <source>
        <dbReference type="Pfam" id="PF16656"/>
    </source>
</evidence>
<gene>
    <name evidence="6" type="ORF">IAB69_01420</name>
</gene>
<protein>
    <submittedName>
        <fullName evidence="6">Phosphodiester glycosidase family protein</fullName>
    </submittedName>
</protein>
<sequence length="2375" mass="257678">MKLKTQNGKLRRVIIAALAVCFAVAFALAMSLFGNTAYAAGGRYNTSVTMHNISAGVRETKYYTNVETTNDDQVVAYAIEIDLKQNTLIAGYKDYDTSGKWGMDTVRNHVAAAETARPVKVVAAVNGDFFNMATGEPTGALVMNGKTVHKSNGRIYFAILKNGDAVIRTGEITDDVQEAIGAASMLIQDGTVVPSPSDTTKQPRTAVGIKADGTVVLMVADGRQAPYSSGYSLYDLACKMQEQGCVVAANLDGGGSTTYLAKYAGTDDLTLANSPSDGQERSVSSSLLVVSNAEPTGIFASAEITPNNEVYTPGSSVTFTALGVDTAGFSAEIPEEAYWRVSQEDAAYGEITELEDGSGEFISKAEAIPSAGTDVTVELVYQDKVVGSSTIELRNPDSLSFSSSAVTLAFGERTDLGLTALWQQREVHLRDSGDLEWTISAGRKSDGSPSLDEEGNPLYAGAMDGNIFVADEEATDTTSTVTVKSAANPSLTASVEVSVGQMPTVVWDFEDVYDEETGTTIPAEEYYDTENGNSAFSASNAGAGAITSSCVVSSEDGYPVRMGSHSLRVDYDFTNVSKTDGAYFGPTYEMIIPGKPTAIGVWMYTPANTRNLWLRGYLYGYNYNEDGEVAYVQNEDGSYSLDNTYRQQSDQPAVVNFTAQSQVEADALGIPYYSDYYPEGWHYYEAPIATYSTANGVTTLTPIAGDFYVLYLGQALRLMVVPGINMGVNENGKGDKSYVYFDDFQFVYGSQTNDVNAPEITYAYIANPQGDIENTTLEDGVTINSSMFQVHAQYVDYTDRFDTGVIPENVHIYIDGNQLEYGSRTGTQDAEGNATQSEGNVQSVDYYVPNGSHVVTIEVGDYAGNYTTQSYTVNVQGASEFETVSLVPAEGAVPLLNSDYGLELYASDMSKVESVVFELTLRSEFMLDAEPAEGFNVVCNLTNAVTNTYTIEVTRKEGTEAAEGAGAIASVNISIPKSLAAGIPLVYSVDTSKVTYIDGFQEYVYNDGSDVGTPVMNSFCLDLSVSVEAYYEISTDVLVVGNNNKYSAYIYVTHAGEPASGVTITVDGTLLEGVTDEKGRIALPESFLDDAAIMQVVAEDENGNVSFATTAFSRVPAGEGNGPLFVSAKANENSQTEQSISWLANPLNTVQKALIKYMTVAEYEANGNSFDGVEAVEGTSQLLDIGESNNAADNSAVLVNSIELGGLKRNTEYVYIVGDGTVWSEVHYFSTTIKGGNTDFFVLGDTQAENAGNVEAIAQAIGSSGKDYSFGIQTGDFIDSASSYAQWAEILNVFSSNFSNVDMVQVLGNHEYAGDLDGNIAATINMLPGTGYYSVTYGNVYVAVISYTYTSSLENLQEALAWLVEDAKSSDAIWKVLTLHQPAYYTNPTGGSDYVHQYLPIAVDEAGIDVVFSGHDHAYARTLPMTGGKVDEENGAVYYIAGSTGEKSYDVVWNDAFNFAVATNDYTAIYISVEATDETMTITTYNLGGTGVEIFDTYTIRKNNACTQNGHSYVYDGEYILCTECGYCMTDISSFSGLITDTEGRLMYFVNGEMHTGWMTIGEDTYYFGEDGLGVNGTVTFQESHCYDNYASGDIDYYFENGLMVGGYTGKYGVRYFVNGVMYEGWIELEDGYYYFTTTNDFGLNGVRRGDRATGIATVYTNTQPYNTLYKVTLDETGKFIGGYFHYRDYNGLTSFTDVRNPHSEDGIWIVYRTNEWVDYNGNLYYANGSGNLVKGLYAVDGVMYEFDDSEGSPAETNSCKLIGKYTGWNGEKYYVEGIEQSGWTIIDGDYYYFATAEEVDFAPDAGFEVGDRLTGNAAVYSPTQPYGTFYYINFAEDGKYISGDWHKRSNGGYARTQVAPPTDDSNIWISYINGAFEVDGKEYYAVNGIIVTGDYVIDGVKFKFSTEGTSPEEGLGAKLGRYYTITFICDEEVSEIFELYQQSLIVPPEYVKPVDSTMVAAYDFLGWYNGEEMFEDGMVASANVTYTAKYQKVHAALYYDIAEVLAALEETAESGTPADRHDAVDDVTELYETLTAENIADAEDEGLSFELYEQMLGKLYEVSFISNGITITSKTLYEGEAVNAPMFDPIKASSSSMVASYAFKGWYNGEVQWTAGVTATADATYTAAFSKVYSTTYNTLKTLTDALAAAQTPAEKHIAVSNLRTVYATLTEKDKTDAEAEGLSFAQYEEMLGKLYEVTFVAEGKTVSVTEYYEGEAIAAPAAPEKSGNRVKSYEFDGWYNGEDVLAEGATATSDALYEAKYILVYTEKFTALKEALEALAEVGADGSLEAQYEALSAVYVLYEEFGSAELRDAVAEGLSFAQYEEMLEAYNGAAQGAEEDLAAARILANRFADAAAAVIALASAAYVTLGRRW</sequence>
<accession>A0A9D1SIK8</accession>
<dbReference type="InterPro" id="IPR004843">
    <property type="entry name" value="Calcineurin-like_PHP"/>
</dbReference>
<feature type="domain" description="Calcineurin-like phosphoesterase" evidence="3">
    <location>
        <begin position="1240"/>
        <end position="1419"/>
    </location>
</feature>
<dbReference type="GO" id="GO:0046872">
    <property type="term" value="F:metal ion binding"/>
    <property type="evidence" value="ECO:0007669"/>
    <property type="project" value="InterPro"/>
</dbReference>
<dbReference type="GO" id="GO:0016798">
    <property type="term" value="F:hydrolase activity, acting on glycosyl bonds"/>
    <property type="evidence" value="ECO:0007669"/>
    <property type="project" value="UniProtKB-KW"/>
</dbReference>
<dbReference type="InterPro" id="IPR015914">
    <property type="entry name" value="PAPs_N"/>
</dbReference>
<comment type="caution">
    <text evidence="6">The sequence shown here is derived from an EMBL/GenBank/DDBJ whole genome shotgun (WGS) entry which is preliminary data.</text>
</comment>
<organism evidence="6 7">
    <name type="scientific">Candidatus Coproplasma excrementigallinarum</name>
    <dbReference type="NCBI Taxonomy" id="2840747"/>
    <lineage>
        <taxon>Bacteria</taxon>
        <taxon>Bacillati</taxon>
        <taxon>Bacillota</taxon>
        <taxon>Clostridia</taxon>
        <taxon>Eubacteriales</taxon>
        <taxon>Candidatus Coproplasma</taxon>
    </lineage>
</organism>
<dbReference type="GO" id="GO:0003993">
    <property type="term" value="F:acid phosphatase activity"/>
    <property type="evidence" value="ECO:0007669"/>
    <property type="project" value="InterPro"/>
</dbReference>
<dbReference type="PANTHER" id="PTHR40446:SF2">
    <property type="entry name" value="N-ACETYLGLUCOSAMINE-1-PHOSPHODIESTER ALPHA-N-ACETYLGLUCOSAMINIDASE"/>
    <property type="match status" value="1"/>
</dbReference>